<keyword evidence="1" id="KW-0732">Signal</keyword>
<dbReference type="SUPFAM" id="SSF53474">
    <property type="entry name" value="alpha/beta-Hydrolases"/>
    <property type="match status" value="1"/>
</dbReference>
<keyword evidence="2" id="KW-0378">Hydrolase</keyword>
<feature type="signal peptide" evidence="1">
    <location>
        <begin position="1"/>
        <end position="28"/>
    </location>
</feature>
<evidence type="ECO:0000313" key="3">
    <source>
        <dbReference type="Proteomes" id="UP001276150"/>
    </source>
</evidence>
<gene>
    <name evidence="2" type="ORF">ORD21_08120</name>
</gene>
<protein>
    <submittedName>
        <fullName evidence="2">Alpha/beta hydrolase</fullName>
    </submittedName>
</protein>
<dbReference type="InterPro" id="IPR029058">
    <property type="entry name" value="AB_hydrolase_fold"/>
</dbReference>
<dbReference type="EMBL" id="JAPMIV010000011">
    <property type="protein sequence ID" value="MDV6374553.1"/>
    <property type="molecule type" value="Genomic_DNA"/>
</dbReference>
<keyword evidence="3" id="KW-1185">Reference proteome</keyword>
<proteinExistence type="predicted"/>
<dbReference type="RefSeq" id="WP_317639871.1">
    <property type="nucleotide sequence ID" value="NZ_JAPMIV010000011.1"/>
</dbReference>
<evidence type="ECO:0000256" key="1">
    <source>
        <dbReference type="SAM" id="SignalP"/>
    </source>
</evidence>
<evidence type="ECO:0000313" key="2">
    <source>
        <dbReference type="EMBL" id="MDV6374553.1"/>
    </source>
</evidence>
<name>A0ABU4DQ46_9DEIO</name>
<feature type="chain" id="PRO_5046080869" evidence="1">
    <location>
        <begin position="29"/>
        <end position="285"/>
    </location>
</feature>
<dbReference type="Gene3D" id="3.40.50.1820">
    <property type="entry name" value="alpha/beta hydrolase"/>
    <property type="match status" value="1"/>
</dbReference>
<dbReference type="Proteomes" id="UP001276150">
    <property type="component" value="Unassembled WGS sequence"/>
</dbReference>
<sequence>MNRFLCFVRRAGVVALLLPLAWSPPAQASSGAAAPLAQPVNWVALGPARRESLLRIPSSCTYLPCPLIVVSHPRNQTAARVRDSASVRVLMDALLAAHFAILISGDGGPSTWGSPKALKEVGQVHALALKRFSWNGRTYALGLSMGGLLSLRSALPTSPYRVSGVALIDPWTDLRGAWGSAVSRRNEINAAYGTTTAPTASLDPMLQVFKTSYLPLFVAASTGDKTVPAVPNGERLYPHASLGVSEFVPLTGPHMGGNRFSSSMAQKLAGFYKRLEGQAGRTAGK</sequence>
<dbReference type="GO" id="GO:0016787">
    <property type="term" value="F:hydrolase activity"/>
    <property type="evidence" value="ECO:0007669"/>
    <property type="project" value="UniProtKB-KW"/>
</dbReference>
<comment type="caution">
    <text evidence="2">The sequence shown here is derived from an EMBL/GenBank/DDBJ whole genome shotgun (WGS) entry which is preliminary data.</text>
</comment>
<reference evidence="2 3" key="1">
    <citation type="submission" date="2022-11" db="EMBL/GenBank/DDBJ databases">
        <title>Deinococcus ZS9-10, Low Temperature and Draught-tolerating, UV-resistant Bacteria from Continental Antarctica.</title>
        <authorList>
            <person name="Cheng L."/>
        </authorList>
    </citation>
    <scope>NUCLEOTIDE SEQUENCE [LARGE SCALE GENOMIC DNA]</scope>
    <source>
        <strain evidence="2 3">ZS9-10</strain>
    </source>
</reference>
<accession>A0ABU4DQ46</accession>
<organism evidence="2 3">
    <name type="scientific">Deinococcus arenicola</name>
    <dbReference type="NCBI Taxonomy" id="2994950"/>
    <lineage>
        <taxon>Bacteria</taxon>
        <taxon>Thermotogati</taxon>
        <taxon>Deinococcota</taxon>
        <taxon>Deinococci</taxon>
        <taxon>Deinococcales</taxon>
        <taxon>Deinococcaceae</taxon>
        <taxon>Deinococcus</taxon>
    </lineage>
</organism>